<comment type="caution">
    <text evidence="1">The sequence shown here is derived from an EMBL/GenBank/DDBJ whole genome shotgun (WGS) entry which is preliminary data.</text>
</comment>
<organism evidence="1 2">
    <name type="scientific">Pieris macdunnoughi</name>
    <dbReference type="NCBI Taxonomy" id="345717"/>
    <lineage>
        <taxon>Eukaryota</taxon>
        <taxon>Metazoa</taxon>
        <taxon>Ecdysozoa</taxon>
        <taxon>Arthropoda</taxon>
        <taxon>Hexapoda</taxon>
        <taxon>Insecta</taxon>
        <taxon>Pterygota</taxon>
        <taxon>Neoptera</taxon>
        <taxon>Endopterygota</taxon>
        <taxon>Lepidoptera</taxon>
        <taxon>Glossata</taxon>
        <taxon>Ditrysia</taxon>
        <taxon>Papilionoidea</taxon>
        <taxon>Pieridae</taxon>
        <taxon>Pierinae</taxon>
        <taxon>Pieris</taxon>
    </lineage>
</organism>
<evidence type="ECO:0000313" key="2">
    <source>
        <dbReference type="Proteomes" id="UP000663880"/>
    </source>
</evidence>
<dbReference type="Pfam" id="PF04031">
    <property type="entry name" value="Las1"/>
    <property type="match status" value="1"/>
</dbReference>
<dbReference type="PANTHER" id="PTHR15002">
    <property type="entry name" value="RIBOSOMAL BIOGENESIS PROTEIN LAS1L"/>
    <property type="match status" value="1"/>
</dbReference>
<protein>
    <recommendedName>
        <fullName evidence="3">Ribosomal biogenesis protein LAS1L</fullName>
    </recommendedName>
</protein>
<dbReference type="GO" id="GO:0000460">
    <property type="term" value="P:maturation of 5.8S rRNA"/>
    <property type="evidence" value="ECO:0007669"/>
    <property type="project" value="TreeGrafter"/>
</dbReference>
<dbReference type="GO" id="GO:0004519">
    <property type="term" value="F:endonuclease activity"/>
    <property type="evidence" value="ECO:0007669"/>
    <property type="project" value="InterPro"/>
</dbReference>
<reference evidence="1" key="1">
    <citation type="submission" date="2021-02" db="EMBL/GenBank/DDBJ databases">
        <authorList>
            <person name="Steward A R."/>
        </authorList>
    </citation>
    <scope>NUCLEOTIDE SEQUENCE</scope>
</reference>
<keyword evidence="2" id="KW-1185">Reference proteome</keyword>
<dbReference type="GO" id="GO:0000470">
    <property type="term" value="P:maturation of LSU-rRNA"/>
    <property type="evidence" value="ECO:0007669"/>
    <property type="project" value="TreeGrafter"/>
</dbReference>
<dbReference type="GO" id="GO:0090730">
    <property type="term" value="C:Las1 complex"/>
    <property type="evidence" value="ECO:0007669"/>
    <property type="project" value="InterPro"/>
</dbReference>
<sequence length="529" mass="61016">MTDYYRIVPWFSTKEWLKVYNSLYCTTSDNDYPNALKWLLIWKARCPSLPSGIESTLSLLDVYVQDTNAVDKTDDQLIRLAYSSAIMRFVNHMFDSDAAKGKSLYRIAETRGVPDWIVDLRHETAHSNNLPSLELLREATSICLQWLHDNYWLLHKEILKDYVVNKNELLTTVSEENISSLISVWTMLSFLLHTNSEVKSLANIPLDLQKSLFNDIQDLFGSAINLSNLKMPVRTLISQLDTFSGKMINNINKDHLIRLLVDEESLVLSTKVYKAMSTKKKGLDAVYVKCFEVFLQFLTSHDLLEEFTLEVIRITERFKTNRAQSKLAAKWVSQILKALRNTQMFLEQAAKKNVDVQNKTKKELLSLFHHWFPNAKSCPLFLDLKKPVPLSFTDINIIQPIITNYNPNLTLFISDLLHLVRPKLPNPIKNRISKLALLIASPQGFNAKSEKIYTPEDFNVQLEDMKLDNIASNKSVDAIIPHTSDHEVECKEYSIWKKASRNHEWSSCPIGLLPWQMEENMSNDMDIDQ</sequence>
<dbReference type="Proteomes" id="UP000663880">
    <property type="component" value="Unassembled WGS sequence"/>
</dbReference>
<evidence type="ECO:0008006" key="3">
    <source>
        <dbReference type="Google" id="ProtNLM"/>
    </source>
</evidence>
<dbReference type="InterPro" id="IPR007174">
    <property type="entry name" value="Las1"/>
</dbReference>
<proteinExistence type="predicted"/>
<evidence type="ECO:0000313" key="1">
    <source>
        <dbReference type="EMBL" id="CAF4827382.1"/>
    </source>
</evidence>
<dbReference type="EMBL" id="CAJOBZ010000009">
    <property type="protein sequence ID" value="CAF4827382.1"/>
    <property type="molecule type" value="Genomic_DNA"/>
</dbReference>
<dbReference type="PANTHER" id="PTHR15002:SF0">
    <property type="entry name" value="RIBOSOMAL BIOGENESIS PROTEIN LAS1L"/>
    <property type="match status" value="1"/>
</dbReference>
<dbReference type="GO" id="GO:0030687">
    <property type="term" value="C:preribosome, large subunit precursor"/>
    <property type="evidence" value="ECO:0007669"/>
    <property type="project" value="TreeGrafter"/>
</dbReference>
<dbReference type="OrthoDB" id="10263222at2759"/>
<accession>A0A821QLT3</accession>
<gene>
    <name evidence="1" type="ORF">PMACD_LOCUS5013</name>
</gene>
<dbReference type="AlphaFoldDB" id="A0A821QLT3"/>
<name>A0A821QLT3_9NEOP</name>